<evidence type="ECO:0000256" key="1">
    <source>
        <dbReference type="SAM" id="MobiDB-lite"/>
    </source>
</evidence>
<evidence type="ECO:0000256" key="2">
    <source>
        <dbReference type="SAM" id="Phobius"/>
    </source>
</evidence>
<reference evidence="5 6" key="1">
    <citation type="submission" date="2018-09" db="EMBL/GenBank/DDBJ databases">
        <title>Characterization of the phylogenetic diversity of five novel species belonging to the genus Bifidobacterium.</title>
        <authorList>
            <person name="Lugli G.A."/>
            <person name="Duranti S."/>
            <person name="Milani C."/>
        </authorList>
    </citation>
    <scope>NUCLEOTIDE SEQUENCE [LARGE SCALE GENOMIC DNA]</scope>
    <source>
        <strain evidence="5 6">2020B</strain>
    </source>
</reference>
<evidence type="ECO:0000313" key="6">
    <source>
        <dbReference type="Proteomes" id="UP000288052"/>
    </source>
</evidence>
<feature type="domain" description="Predicted membrane protein YciQ-like C-terminal" evidence="4">
    <location>
        <begin position="361"/>
        <end position="637"/>
    </location>
</feature>
<proteinExistence type="predicted"/>
<comment type="caution">
    <text evidence="5">The sequence shown here is derived from an EMBL/GenBank/DDBJ whole genome shotgun (WGS) entry which is preliminary data.</text>
</comment>
<feature type="region of interest" description="Disordered" evidence="1">
    <location>
        <begin position="287"/>
        <end position="314"/>
    </location>
</feature>
<keyword evidence="6" id="KW-1185">Reference proteome</keyword>
<keyword evidence="2" id="KW-1133">Transmembrane helix</keyword>
<dbReference type="Pfam" id="PF20990">
    <property type="entry name" value="DUF2207_C"/>
    <property type="match status" value="1"/>
</dbReference>
<dbReference type="AlphaFoldDB" id="A0A430F5C7"/>
<sequence>MRAGMMLNGGYGERQGTHMTKRTKNIVFASLLLAVLGVLLVLANVVRAQTGSPALSYNETSYDVQVLDNGNTRVTMTLDYRLGKRESSKTWKQLYRTIPLSPGAVTNVSVDSVRNLSTGETYTQGDPVDASLSSDATWDAQHARQWYIATQGDMLRSYDPRTDGVRAGSSQSIQKNVEIGWNIPVTKSAKSVRIEVTMTLAGMVTACQGNDVFNWQPVDETNDSPIRRFSATVRFPQAVDAENSTMWVHYDGKSTTEYRDGMFTFGIDNVRTKSYVQLTAMLPEGSVARPARTDTASGSQLNEQERQRETKWRSEQQSSARGLLVVFVMLLLAAAVIAAIGMRFVFKQGERRRRLEAIMPYWRGLPPISPGAAALVYDTVNGVSTDRRLIGRQLSATMLSLVTKGFARMYPGTVDMYGGIDLLRTDAATLARMVASRGGGRDAGTTSTIVLLPRAFDMAACRRQLCMSERAALDMLHAVGRQLNSVVFDTKQCAQCLKDDGTAQELSQSFHGRCVAEMGELGVFPKRAMGARVCGILSYACAFLAALIWLWRAGGVLLPIVIVVVAAPVAGVQLMGQTQYDVDERGMRLAAQVRGLGRYLEDFSHFADRGVLDVKLWGRYMVYATAFGIADKAMAQLTAAYPQLTDPAWASTGDDYSLVYWMDRSFRRGHAHGGGLRDGVPMVGDFVDIGARFAVGFGDVAQVLSAASGAFSGGSGGWNSRPGAGWGGGGR</sequence>
<gene>
    <name evidence="5" type="ORF">D2E22_1720</name>
</gene>
<name>A0A430F5C7_9BIFI</name>
<protein>
    <recommendedName>
        <fullName evidence="7">DUF2207 domain-containing protein</fullName>
    </recommendedName>
</protein>
<keyword evidence="2" id="KW-0472">Membrane</keyword>
<organism evidence="5 6">
    <name type="scientific">Bifidobacterium castoris</name>
    <dbReference type="NCBI Taxonomy" id="2306972"/>
    <lineage>
        <taxon>Bacteria</taxon>
        <taxon>Bacillati</taxon>
        <taxon>Actinomycetota</taxon>
        <taxon>Actinomycetes</taxon>
        <taxon>Bifidobacteriales</taxon>
        <taxon>Bifidobacteriaceae</taxon>
        <taxon>Bifidobacterium</taxon>
    </lineage>
</organism>
<keyword evidence="2" id="KW-0812">Transmembrane</keyword>
<dbReference type="OrthoDB" id="3223373at2"/>
<feature type="domain" description="DUF2207" evidence="3">
    <location>
        <begin position="58"/>
        <end position="280"/>
    </location>
</feature>
<evidence type="ECO:0000259" key="4">
    <source>
        <dbReference type="Pfam" id="PF20990"/>
    </source>
</evidence>
<dbReference type="Proteomes" id="UP000288052">
    <property type="component" value="Unassembled WGS sequence"/>
</dbReference>
<dbReference type="InterPro" id="IPR018702">
    <property type="entry name" value="DUF2207"/>
</dbReference>
<feature type="transmembrane region" description="Helical" evidence="2">
    <location>
        <begin position="323"/>
        <end position="346"/>
    </location>
</feature>
<dbReference type="EMBL" id="QXGI01000008">
    <property type="protein sequence ID" value="RSX46148.1"/>
    <property type="molecule type" value="Genomic_DNA"/>
</dbReference>
<feature type="transmembrane region" description="Helical" evidence="2">
    <location>
        <begin position="557"/>
        <end position="576"/>
    </location>
</feature>
<evidence type="ECO:0000313" key="5">
    <source>
        <dbReference type="EMBL" id="RSX46148.1"/>
    </source>
</evidence>
<evidence type="ECO:0000259" key="3">
    <source>
        <dbReference type="Pfam" id="PF09972"/>
    </source>
</evidence>
<dbReference type="Pfam" id="PF09972">
    <property type="entry name" value="DUF2207"/>
    <property type="match status" value="1"/>
</dbReference>
<feature type="transmembrane region" description="Helical" evidence="2">
    <location>
        <begin position="533"/>
        <end position="551"/>
    </location>
</feature>
<accession>A0A430F5C7</accession>
<evidence type="ECO:0008006" key="7">
    <source>
        <dbReference type="Google" id="ProtNLM"/>
    </source>
</evidence>
<feature type="compositionally biased region" description="Basic and acidic residues" evidence="1">
    <location>
        <begin position="303"/>
        <end position="314"/>
    </location>
</feature>
<dbReference type="InterPro" id="IPR048389">
    <property type="entry name" value="YciQ-like_C"/>
</dbReference>